<protein>
    <recommendedName>
        <fullName evidence="2">asparaginase</fullName>
        <ecNumber evidence="2">3.5.1.1</ecNumber>
    </recommendedName>
</protein>
<dbReference type="SMART" id="SM00870">
    <property type="entry name" value="Asparaginase"/>
    <property type="match status" value="1"/>
</dbReference>
<dbReference type="InterPro" id="IPR006034">
    <property type="entry name" value="Asparaginase/glutaminase-like"/>
</dbReference>
<dbReference type="Gene3D" id="3.40.50.1170">
    <property type="entry name" value="L-asparaginase, N-terminal domain"/>
    <property type="match status" value="1"/>
</dbReference>
<organism evidence="10 11">
    <name type="scientific">Aestuariispira insulae</name>
    <dbReference type="NCBI Taxonomy" id="1461337"/>
    <lineage>
        <taxon>Bacteria</taxon>
        <taxon>Pseudomonadati</taxon>
        <taxon>Pseudomonadota</taxon>
        <taxon>Alphaproteobacteria</taxon>
        <taxon>Rhodospirillales</taxon>
        <taxon>Kiloniellaceae</taxon>
        <taxon>Aestuariispira</taxon>
    </lineage>
</organism>
<feature type="active site" evidence="7">
    <location>
        <position position="94"/>
    </location>
</feature>
<dbReference type="InterPro" id="IPR037152">
    <property type="entry name" value="L-asparaginase_N_sf"/>
</dbReference>
<dbReference type="PROSITE" id="PS00917">
    <property type="entry name" value="ASN_GLN_ASE_2"/>
    <property type="match status" value="1"/>
</dbReference>
<dbReference type="InterPro" id="IPR027474">
    <property type="entry name" value="L-asparaginase_N"/>
</dbReference>
<reference evidence="10 11" key="1">
    <citation type="submission" date="2018-07" db="EMBL/GenBank/DDBJ databases">
        <title>Genomic Encyclopedia of Type Strains, Phase III (KMG-III): the genomes of soil and plant-associated and newly described type strains.</title>
        <authorList>
            <person name="Whitman W."/>
        </authorList>
    </citation>
    <scope>NUCLEOTIDE SEQUENCE [LARGE SCALE GENOMIC DNA]</scope>
    <source>
        <strain evidence="10 11">CECT 8488</strain>
    </source>
</reference>
<dbReference type="PANTHER" id="PTHR11707">
    <property type="entry name" value="L-ASPARAGINASE"/>
    <property type="match status" value="1"/>
</dbReference>
<dbReference type="InterPro" id="IPR027473">
    <property type="entry name" value="L-asparaginase_C"/>
</dbReference>
<dbReference type="RefSeq" id="WP_218044754.1">
    <property type="nucleotide sequence ID" value="NZ_QRDW01000013.1"/>
</dbReference>
<feature type="binding site" evidence="5">
    <location>
        <begin position="94"/>
        <end position="95"/>
    </location>
    <ligand>
        <name>substrate</name>
    </ligand>
</feature>
<evidence type="ECO:0000256" key="7">
    <source>
        <dbReference type="PROSITE-ProRule" id="PRU10100"/>
    </source>
</evidence>
<dbReference type="InterPro" id="IPR020827">
    <property type="entry name" value="Asparaginase/glutaminase_AS1"/>
</dbReference>
<dbReference type="PROSITE" id="PS51732">
    <property type="entry name" value="ASN_GLN_ASE_3"/>
    <property type="match status" value="1"/>
</dbReference>
<dbReference type="FunFam" id="3.40.50.1170:FF:000001">
    <property type="entry name" value="L-asparaginase 2"/>
    <property type="match status" value="1"/>
</dbReference>
<dbReference type="CDD" id="cd08963">
    <property type="entry name" value="L-asparaginase_I"/>
    <property type="match status" value="1"/>
</dbReference>
<dbReference type="Proteomes" id="UP000256845">
    <property type="component" value="Unassembled WGS sequence"/>
</dbReference>
<evidence type="ECO:0000256" key="5">
    <source>
        <dbReference type="PIRSR" id="PIRSR001220-2"/>
    </source>
</evidence>
<dbReference type="PROSITE" id="PS00144">
    <property type="entry name" value="ASN_GLN_ASE_1"/>
    <property type="match status" value="1"/>
</dbReference>
<evidence type="ECO:0000256" key="6">
    <source>
        <dbReference type="PROSITE-ProRule" id="PRU10099"/>
    </source>
</evidence>
<name>A0A3D9H5P9_9PROT</name>
<feature type="domain" description="L-asparaginase N-terminal" evidence="8">
    <location>
        <begin position="8"/>
        <end position="184"/>
    </location>
</feature>
<dbReference type="InterPro" id="IPR040919">
    <property type="entry name" value="Asparaginase_C"/>
</dbReference>
<sequence length="335" mass="36167">MSDIHQRRVLIIYTGGTIGMRKTAQGFAPAASVLEEFLEDSLAKFSEQLPQCDIEAVLPLIDSSNITIDDWNGIIERIARNYERYDGFVVVHGTDTMAYTASALSFALEGLSKPVVLTGSQVPLSEVPSDGPSNLLGAVKAAGEGRYGEVSLFFNGKLMRGNRVSKTSMDSFDAFETPNYRPFGANNILGPVLNDPAFVARPYKQSKIAVLSLVPGLSADIMRNLLSPPLQAAVIQCYGAGNAPHLDEGLMEAFRKVNGDGVILVGVSQCREGSTSFTRYEAGGLLQEAGFVSGLDMTLEACVTKLYYLLGLGLPKQEVKRLFQESLRGELTLSI</sequence>
<dbReference type="Pfam" id="PF17763">
    <property type="entry name" value="Asparaginase_C"/>
    <property type="match status" value="1"/>
</dbReference>
<dbReference type="SFLD" id="SFLDS00057">
    <property type="entry name" value="Glutaminase/Asparaginase"/>
    <property type="match status" value="1"/>
</dbReference>
<comment type="caution">
    <text evidence="10">The sequence shown here is derived from an EMBL/GenBank/DDBJ whole genome shotgun (WGS) entry which is preliminary data.</text>
</comment>
<dbReference type="PIRSF" id="PIRSF001220">
    <property type="entry name" value="L-ASNase_gatD"/>
    <property type="match status" value="1"/>
</dbReference>
<dbReference type="Gene3D" id="3.40.50.40">
    <property type="match status" value="1"/>
</dbReference>
<gene>
    <name evidence="10" type="ORF">DFP90_11340</name>
</gene>
<keyword evidence="3" id="KW-0378">Hydrolase</keyword>
<proteinExistence type="inferred from homology"/>
<dbReference type="SUPFAM" id="SSF53774">
    <property type="entry name" value="Glutaminase/Asparaginase"/>
    <property type="match status" value="1"/>
</dbReference>
<dbReference type="PRINTS" id="PR00139">
    <property type="entry name" value="ASNGLNASE"/>
</dbReference>
<dbReference type="GO" id="GO:0009066">
    <property type="term" value="P:aspartate family amino acid metabolic process"/>
    <property type="evidence" value="ECO:0007669"/>
    <property type="project" value="UniProtKB-ARBA"/>
</dbReference>
<feature type="active site" evidence="6">
    <location>
        <position position="17"/>
    </location>
</feature>
<dbReference type="EMBL" id="QRDW01000013">
    <property type="protein sequence ID" value="RED44835.1"/>
    <property type="molecule type" value="Genomic_DNA"/>
</dbReference>
<dbReference type="InterPro" id="IPR041725">
    <property type="entry name" value="L-asparaginase_I"/>
</dbReference>
<feature type="domain" description="Asparaginase/glutaminase C-terminal" evidence="9">
    <location>
        <begin position="207"/>
        <end position="323"/>
    </location>
</feature>
<dbReference type="AlphaFoldDB" id="A0A3D9H5P9"/>
<dbReference type="PANTHER" id="PTHR11707:SF28">
    <property type="entry name" value="60 KDA LYSOPHOSPHOLIPASE"/>
    <property type="match status" value="1"/>
</dbReference>
<evidence type="ECO:0000256" key="3">
    <source>
        <dbReference type="ARBA" id="ARBA00022801"/>
    </source>
</evidence>
<keyword evidence="11" id="KW-1185">Reference proteome</keyword>
<accession>A0A3D9H5P9</accession>
<evidence type="ECO:0000256" key="2">
    <source>
        <dbReference type="ARBA" id="ARBA00012920"/>
    </source>
</evidence>
<evidence type="ECO:0000256" key="4">
    <source>
        <dbReference type="PIRSR" id="PIRSR001220-1"/>
    </source>
</evidence>
<dbReference type="FunFam" id="3.40.50.40:FF:000001">
    <property type="entry name" value="L-asparaginase 1"/>
    <property type="match status" value="1"/>
</dbReference>
<evidence type="ECO:0000256" key="1">
    <source>
        <dbReference type="ARBA" id="ARBA00010518"/>
    </source>
</evidence>
<dbReference type="EC" id="3.5.1.1" evidence="2"/>
<dbReference type="Pfam" id="PF00710">
    <property type="entry name" value="Asparaginase"/>
    <property type="match status" value="1"/>
</dbReference>
<dbReference type="InterPro" id="IPR036152">
    <property type="entry name" value="Asp/glu_Ase-like_sf"/>
</dbReference>
<feature type="binding site" evidence="5">
    <location>
        <position position="63"/>
    </location>
    <ligand>
        <name>substrate</name>
    </ligand>
</feature>
<dbReference type="PIRSF" id="PIRSF500176">
    <property type="entry name" value="L_ASNase"/>
    <property type="match status" value="1"/>
</dbReference>
<evidence type="ECO:0000313" key="10">
    <source>
        <dbReference type="EMBL" id="RED44835.1"/>
    </source>
</evidence>
<evidence type="ECO:0000259" key="8">
    <source>
        <dbReference type="Pfam" id="PF00710"/>
    </source>
</evidence>
<evidence type="ECO:0000313" key="11">
    <source>
        <dbReference type="Proteomes" id="UP000256845"/>
    </source>
</evidence>
<feature type="active site" description="O-isoaspartyl threonine intermediate" evidence="4">
    <location>
        <position position="17"/>
    </location>
</feature>
<dbReference type="GO" id="GO:0004067">
    <property type="term" value="F:asparaginase activity"/>
    <property type="evidence" value="ECO:0007669"/>
    <property type="project" value="UniProtKB-UniRule"/>
</dbReference>
<dbReference type="InterPro" id="IPR027475">
    <property type="entry name" value="Asparaginase/glutaminase_AS2"/>
</dbReference>
<evidence type="ECO:0000259" key="9">
    <source>
        <dbReference type="Pfam" id="PF17763"/>
    </source>
</evidence>
<comment type="similarity">
    <text evidence="1">Belongs to the asparaginase 1 family.</text>
</comment>